<evidence type="ECO:0000313" key="2">
    <source>
        <dbReference type="Proteomes" id="UP001256588"/>
    </source>
</evidence>
<dbReference type="RefSeq" id="WP_310235462.1">
    <property type="nucleotide sequence ID" value="NZ_JAVDWO010000007.1"/>
</dbReference>
<organism evidence="1 2">
    <name type="scientific">Luteimonas terrae</name>
    <dbReference type="NCBI Taxonomy" id="1530191"/>
    <lineage>
        <taxon>Bacteria</taxon>
        <taxon>Pseudomonadati</taxon>
        <taxon>Pseudomonadota</taxon>
        <taxon>Gammaproteobacteria</taxon>
        <taxon>Lysobacterales</taxon>
        <taxon>Lysobacteraceae</taxon>
        <taxon>Luteimonas</taxon>
    </lineage>
</organism>
<name>A0ABU1XZ63_9GAMM</name>
<reference evidence="1 2" key="1">
    <citation type="submission" date="2023-07" db="EMBL/GenBank/DDBJ databases">
        <title>Sorghum-associated microbial communities from plants grown in Nebraska, USA.</title>
        <authorList>
            <person name="Schachtman D."/>
        </authorList>
    </citation>
    <scope>NUCLEOTIDE SEQUENCE [LARGE SCALE GENOMIC DNA]</scope>
    <source>
        <strain evidence="1 2">4099</strain>
    </source>
</reference>
<protein>
    <recommendedName>
        <fullName evidence="3">DUF1833 domain-containing protein</fullName>
    </recommendedName>
</protein>
<accession>A0ABU1XZ63</accession>
<proteinExistence type="predicted"/>
<dbReference type="Pfam" id="PF08875">
    <property type="entry name" value="DUF1833"/>
    <property type="match status" value="1"/>
</dbReference>
<evidence type="ECO:0008006" key="3">
    <source>
        <dbReference type="Google" id="ProtNLM"/>
    </source>
</evidence>
<evidence type="ECO:0000313" key="1">
    <source>
        <dbReference type="EMBL" id="MDR7193356.1"/>
    </source>
</evidence>
<keyword evidence="2" id="KW-1185">Reference proteome</keyword>
<dbReference type="InterPro" id="IPR014974">
    <property type="entry name" value="DUF1833"/>
</dbReference>
<gene>
    <name evidence="1" type="ORF">J2W68_002090</name>
</gene>
<comment type="caution">
    <text evidence="1">The sequence shown here is derived from an EMBL/GenBank/DDBJ whole genome shotgun (WGS) entry which is preliminary data.</text>
</comment>
<dbReference type="EMBL" id="JAVDWO010000007">
    <property type="protein sequence ID" value="MDR7193356.1"/>
    <property type="molecule type" value="Genomic_DNA"/>
</dbReference>
<sequence length="155" mass="17307">MSTFTERRQRNFDPKDTAPILLLEISAPSIPETLRLVNDTQNCTSNGLEYIACPFGFKLPTDAPGQTPRSQLVIDNVGLGMTQDLEALQPNELVMCVLRLTDRANPDVYERTYRLPMTNVSAGTGQVTAQLGVDFLMRQQAVRLRYNPFNSPGLF</sequence>
<dbReference type="Proteomes" id="UP001256588">
    <property type="component" value="Unassembled WGS sequence"/>
</dbReference>